<dbReference type="EMBL" id="JAFKMR010000015">
    <property type="protein sequence ID" value="MBN8744085.1"/>
    <property type="molecule type" value="Genomic_DNA"/>
</dbReference>
<dbReference type="Proteomes" id="UP000664800">
    <property type="component" value="Unassembled WGS sequence"/>
</dbReference>
<dbReference type="InterPro" id="IPR007690">
    <property type="entry name" value="T2SS_GspM"/>
</dbReference>
<organism evidence="2 3">
    <name type="scientific">Thiomonas arsenitoxydans (strain DSM 22701 / CIP 110005 / 3As)</name>
    <dbReference type="NCBI Taxonomy" id="426114"/>
    <lineage>
        <taxon>Bacteria</taxon>
        <taxon>Pseudomonadati</taxon>
        <taxon>Pseudomonadota</taxon>
        <taxon>Betaproteobacteria</taxon>
        <taxon>Burkholderiales</taxon>
        <taxon>Thiomonas</taxon>
    </lineage>
</organism>
<feature type="transmembrane region" description="Helical" evidence="1">
    <location>
        <begin position="40"/>
        <end position="58"/>
    </location>
</feature>
<accession>A0A8I1MWA4</accession>
<keyword evidence="1" id="KW-1133">Transmembrane helix</keyword>
<dbReference type="Pfam" id="PF04612">
    <property type="entry name" value="T2SSM"/>
    <property type="match status" value="1"/>
</dbReference>
<keyword evidence="1" id="KW-0472">Membrane</keyword>
<evidence type="ECO:0000256" key="1">
    <source>
        <dbReference type="SAM" id="Phobius"/>
    </source>
</evidence>
<dbReference type="AlphaFoldDB" id="A0A8I1MWA4"/>
<comment type="caution">
    <text evidence="2">The sequence shown here is derived from an EMBL/GenBank/DDBJ whole genome shotgun (WGS) entry which is preliminary data.</text>
</comment>
<evidence type="ECO:0000313" key="2">
    <source>
        <dbReference type="EMBL" id="MBN8744085.1"/>
    </source>
</evidence>
<name>A0A8I1MWA4_THIA3</name>
<dbReference type="GO" id="GO:0015628">
    <property type="term" value="P:protein secretion by the type II secretion system"/>
    <property type="evidence" value="ECO:0007669"/>
    <property type="project" value="InterPro"/>
</dbReference>
<reference evidence="2" key="1">
    <citation type="submission" date="2021-02" db="EMBL/GenBank/DDBJ databases">
        <title>Thiocyanate and organic carbon inputs drive convergent selection for specific autotrophic Afipia and Thiobacillus strains within complex microbiomes.</title>
        <authorList>
            <person name="Huddy R.J."/>
            <person name="Sachdeva R."/>
            <person name="Kadzinga F."/>
            <person name="Kantor R.S."/>
            <person name="Harrison S.T.L."/>
            <person name="Banfield J.F."/>
        </authorList>
    </citation>
    <scope>NUCLEOTIDE SEQUENCE</scope>
    <source>
        <strain evidence="2">SCN18_13_7_16_R3_B_64_19</strain>
    </source>
</reference>
<proteinExistence type="predicted"/>
<dbReference type="GO" id="GO:0015627">
    <property type="term" value="C:type II protein secretion system complex"/>
    <property type="evidence" value="ECO:0007669"/>
    <property type="project" value="InterPro"/>
</dbReference>
<protein>
    <submittedName>
        <fullName evidence="2">Type II secretion system protein M</fullName>
    </submittedName>
</protein>
<evidence type="ECO:0000313" key="3">
    <source>
        <dbReference type="Proteomes" id="UP000664800"/>
    </source>
</evidence>
<dbReference type="RefSeq" id="WP_276729487.1">
    <property type="nucleotide sequence ID" value="NZ_JAFKMR010000015.1"/>
</dbReference>
<gene>
    <name evidence="2" type="ORF">J0I24_07215</name>
</gene>
<sequence>MSATQGGRMATLSGLWYRGLPQTVALGRQRWAAMSPRERVLIGSAAVLVLVALLWLLAIKPAWHTLQTAPQRIVSLQQQLQTLQQDGQQIAALRSAPSASAFSGDLQAAIVAWFKRVDPGAKVQAQVLPGEVTLDLSALRPATLAALAQTARRDWSAQVDGADLKLGPDGALSGTVHLSRQGSGGG</sequence>
<keyword evidence="1" id="KW-0812">Transmembrane</keyword>